<dbReference type="AlphaFoldDB" id="A0A2S9K9I8"/>
<dbReference type="RefSeq" id="WP_105746740.1">
    <property type="nucleotide sequence ID" value="NZ_PVLQ01000007.1"/>
</dbReference>
<gene>
    <name evidence="5" type="ORF">C6P64_01060</name>
</gene>
<evidence type="ECO:0000256" key="2">
    <source>
        <dbReference type="ARBA" id="ARBA00022679"/>
    </source>
</evidence>
<protein>
    <submittedName>
        <fullName evidence="5">Methyltransferase type 11</fullName>
    </submittedName>
</protein>
<dbReference type="GO" id="GO:0032259">
    <property type="term" value="P:methylation"/>
    <property type="evidence" value="ECO:0007669"/>
    <property type="project" value="UniProtKB-KW"/>
</dbReference>
<dbReference type="PANTHER" id="PTHR43464:SF19">
    <property type="entry name" value="UBIQUINONE BIOSYNTHESIS O-METHYLTRANSFERASE, MITOCHONDRIAL"/>
    <property type="match status" value="1"/>
</dbReference>
<proteinExistence type="predicted"/>
<reference evidence="5 6" key="1">
    <citation type="submission" date="2018-03" db="EMBL/GenBank/DDBJ databases">
        <title>Comparative genomics illustrates the genes involved in a hyperalkaliphilic mechanisms of Serpentinomonas isolated from highly-alkaline calcium-rich serpentinized springs.</title>
        <authorList>
            <person name="Suzuki S."/>
            <person name="Ishii S."/>
            <person name="Walworth N."/>
            <person name="Bird L."/>
            <person name="Kuenen J.G."/>
            <person name="Nealson K.H."/>
        </authorList>
    </citation>
    <scope>NUCLEOTIDE SEQUENCE [LARGE SCALE GENOMIC DNA]</scope>
    <source>
        <strain evidence="5 6">P1</strain>
    </source>
</reference>
<accession>A0A2S9K9I8</accession>
<name>A0A2S9K9I8_9BURK</name>
<organism evidence="5 6">
    <name type="scientific">Malikia granosa</name>
    <dbReference type="NCBI Taxonomy" id="263067"/>
    <lineage>
        <taxon>Bacteria</taxon>
        <taxon>Pseudomonadati</taxon>
        <taxon>Pseudomonadota</taxon>
        <taxon>Betaproteobacteria</taxon>
        <taxon>Burkholderiales</taxon>
        <taxon>Comamonadaceae</taxon>
        <taxon>Malikia</taxon>
    </lineage>
</organism>
<evidence type="ECO:0000313" key="5">
    <source>
        <dbReference type="EMBL" id="PRD67077.1"/>
    </source>
</evidence>
<dbReference type="EMBL" id="PVLQ01000007">
    <property type="protein sequence ID" value="PRD67077.1"/>
    <property type="molecule type" value="Genomic_DNA"/>
</dbReference>
<evidence type="ECO:0000259" key="4">
    <source>
        <dbReference type="Pfam" id="PF13649"/>
    </source>
</evidence>
<dbReference type="CDD" id="cd02440">
    <property type="entry name" value="AdoMet_MTases"/>
    <property type="match status" value="1"/>
</dbReference>
<dbReference type="Gene3D" id="3.40.50.150">
    <property type="entry name" value="Vaccinia Virus protein VP39"/>
    <property type="match status" value="1"/>
</dbReference>
<sequence length="215" mass="22952">MRDFTLPGAGQANEAAALALYRARCSYYDWQLAPYEALRRAAVERLGLQPGQVVLDIGCGSGMSLDLLQQAVGPEGRVIAIDQSPEMLAQARQRVEQAGWKQVELVCSPVQQASLPAAADAALFHFTHDILQTPAALDHVLSHLAPGASLAVCGLKWAPPLYGMLNPLVWWNAVQSVTTLAGLDMPWAGLVLRGARLTVEPVCGGALYLASGRMP</sequence>
<keyword evidence="2 5" id="KW-0808">Transferase</keyword>
<dbReference type="Pfam" id="PF13649">
    <property type="entry name" value="Methyltransf_25"/>
    <property type="match status" value="1"/>
</dbReference>
<dbReference type="SUPFAM" id="SSF53335">
    <property type="entry name" value="S-adenosyl-L-methionine-dependent methyltransferases"/>
    <property type="match status" value="1"/>
</dbReference>
<evidence type="ECO:0000313" key="6">
    <source>
        <dbReference type="Proteomes" id="UP000238589"/>
    </source>
</evidence>
<dbReference type="InterPro" id="IPR041698">
    <property type="entry name" value="Methyltransf_25"/>
</dbReference>
<dbReference type="Proteomes" id="UP000238589">
    <property type="component" value="Unassembled WGS sequence"/>
</dbReference>
<evidence type="ECO:0000256" key="1">
    <source>
        <dbReference type="ARBA" id="ARBA00022603"/>
    </source>
</evidence>
<dbReference type="OrthoDB" id="8595155at2"/>
<dbReference type="GO" id="GO:0008168">
    <property type="term" value="F:methyltransferase activity"/>
    <property type="evidence" value="ECO:0007669"/>
    <property type="project" value="UniProtKB-KW"/>
</dbReference>
<dbReference type="PANTHER" id="PTHR43464">
    <property type="entry name" value="METHYLTRANSFERASE"/>
    <property type="match status" value="1"/>
</dbReference>
<dbReference type="InterPro" id="IPR029063">
    <property type="entry name" value="SAM-dependent_MTases_sf"/>
</dbReference>
<evidence type="ECO:0000256" key="3">
    <source>
        <dbReference type="ARBA" id="ARBA00022691"/>
    </source>
</evidence>
<keyword evidence="3" id="KW-0949">S-adenosyl-L-methionine</keyword>
<keyword evidence="6" id="KW-1185">Reference proteome</keyword>
<feature type="domain" description="Methyltransferase" evidence="4">
    <location>
        <begin position="54"/>
        <end position="147"/>
    </location>
</feature>
<comment type="caution">
    <text evidence="5">The sequence shown here is derived from an EMBL/GenBank/DDBJ whole genome shotgun (WGS) entry which is preliminary data.</text>
</comment>
<keyword evidence="1 5" id="KW-0489">Methyltransferase</keyword>